<organism evidence="1 2">
    <name type="scientific">Nostoc linckia z8</name>
    <dbReference type="NCBI Taxonomy" id="1628746"/>
    <lineage>
        <taxon>Bacteria</taxon>
        <taxon>Bacillati</taxon>
        <taxon>Cyanobacteriota</taxon>
        <taxon>Cyanophyceae</taxon>
        <taxon>Nostocales</taxon>
        <taxon>Nostocaceae</taxon>
        <taxon>Nostoc</taxon>
    </lineage>
</organism>
<evidence type="ECO:0000313" key="2">
    <source>
        <dbReference type="Proteomes" id="UP000222310"/>
    </source>
</evidence>
<comment type="caution">
    <text evidence="1">The sequence shown here is derived from an EMBL/GenBank/DDBJ whole genome shotgun (WGS) entry which is preliminary data.</text>
</comment>
<sequence length="113" mass="12566">MGHGAWGRGEKLISPAPHLPCSPSPQSPEAQIFPLFPCTLFADLVWDWVKRSQFCTIKNSKLLFAITASPKRMLDGEAVIAKSSLLFFAITASPKRMLDGDRFFTLELIRVMA</sequence>
<dbReference type="Proteomes" id="UP000222310">
    <property type="component" value="Unassembled WGS sequence"/>
</dbReference>
<gene>
    <name evidence="1" type="ORF">VF08_09710</name>
</gene>
<proteinExistence type="predicted"/>
<dbReference type="AlphaFoldDB" id="A0A9Q5ZDT4"/>
<protein>
    <submittedName>
        <fullName evidence="1">Uncharacterized protein</fullName>
    </submittedName>
</protein>
<evidence type="ECO:0000313" key="1">
    <source>
        <dbReference type="EMBL" id="PHK04931.1"/>
    </source>
</evidence>
<dbReference type="EMBL" id="LAHD01000020">
    <property type="protein sequence ID" value="PHK04931.1"/>
    <property type="molecule type" value="Genomic_DNA"/>
</dbReference>
<name>A0A9Q5ZDT4_NOSLI</name>
<accession>A0A9Q5ZDT4</accession>
<reference evidence="1 2" key="1">
    <citation type="submission" date="2015-02" db="EMBL/GenBank/DDBJ databases">
        <title>Nostoc linckia genome annotation.</title>
        <authorList>
            <person name="Zhou Z."/>
        </authorList>
    </citation>
    <scope>NUCLEOTIDE SEQUENCE [LARGE SCALE GENOMIC DNA]</scope>
    <source>
        <strain evidence="2">z8</strain>
    </source>
</reference>